<dbReference type="OMA" id="VEKGNCH"/>
<evidence type="ECO:0000313" key="2">
    <source>
        <dbReference type="Proteomes" id="UP000189703"/>
    </source>
</evidence>
<keyword evidence="2" id="KW-1185">Reference proteome</keyword>
<dbReference type="OrthoDB" id="955245at2759"/>
<dbReference type="STRING" id="4432.A0A1U7ZLB5"/>
<gene>
    <name evidence="3" type="primary">LOC104594084</name>
</gene>
<organism evidence="2 3">
    <name type="scientific">Nelumbo nucifera</name>
    <name type="common">Sacred lotus</name>
    <dbReference type="NCBI Taxonomy" id="4432"/>
    <lineage>
        <taxon>Eukaryota</taxon>
        <taxon>Viridiplantae</taxon>
        <taxon>Streptophyta</taxon>
        <taxon>Embryophyta</taxon>
        <taxon>Tracheophyta</taxon>
        <taxon>Spermatophyta</taxon>
        <taxon>Magnoliopsida</taxon>
        <taxon>Proteales</taxon>
        <taxon>Nelumbonaceae</taxon>
        <taxon>Nelumbo</taxon>
    </lineage>
</organism>
<dbReference type="KEGG" id="nnu:104594084"/>
<feature type="compositionally biased region" description="Basic residues" evidence="1">
    <location>
        <begin position="96"/>
        <end position="112"/>
    </location>
</feature>
<dbReference type="GeneID" id="104594084"/>
<sequence>MAYRHLLVSTSCFRSLAVKPLLLTPSQSSLYTPIKRYSDKESLGEEIIEKARSTAEEFTRVAKEKAEAAIETVKETFEDAKEAVMGESDDSDSAKKKYKKVEKGNCHKMGKH</sequence>
<evidence type="ECO:0000313" key="3">
    <source>
        <dbReference type="RefSeq" id="XP_010252519.1"/>
    </source>
</evidence>
<dbReference type="AlphaFoldDB" id="A0A1U7ZLB5"/>
<evidence type="ECO:0000256" key="1">
    <source>
        <dbReference type="SAM" id="MobiDB-lite"/>
    </source>
</evidence>
<proteinExistence type="predicted"/>
<accession>A0A1U7ZLB5</accession>
<protein>
    <submittedName>
        <fullName evidence="3">Uncharacterized protein LOC104594084</fullName>
    </submittedName>
</protein>
<dbReference type="RefSeq" id="XP_010252519.1">
    <property type="nucleotide sequence ID" value="XM_010254217.2"/>
</dbReference>
<feature type="region of interest" description="Disordered" evidence="1">
    <location>
        <begin position="81"/>
        <end position="112"/>
    </location>
</feature>
<reference evidence="3" key="1">
    <citation type="submission" date="2025-08" db="UniProtKB">
        <authorList>
            <consortium name="RefSeq"/>
        </authorList>
    </citation>
    <scope>IDENTIFICATION</scope>
</reference>
<dbReference type="Proteomes" id="UP000189703">
    <property type="component" value="Unplaced"/>
</dbReference>
<name>A0A1U7ZLB5_NELNU</name>